<feature type="domain" description="Right handed beta helix" evidence="9">
    <location>
        <begin position="255"/>
        <end position="427"/>
    </location>
</feature>
<feature type="transmembrane region" description="Helical" evidence="8">
    <location>
        <begin position="1384"/>
        <end position="1403"/>
    </location>
</feature>
<dbReference type="GeneID" id="35126803"/>
<evidence type="ECO:0000256" key="5">
    <source>
        <dbReference type="ARBA" id="ARBA00022729"/>
    </source>
</evidence>
<feature type="domain" description="Bacterial Ig-like" evidence="10">
    <location>
        <begin position="1050"/>
        <end position="1139"/>
    </location>
</feature>
<accession>A0A2H4VSB1</accession>
<evidence type="ECO:0000256" key="8">
    <source>
        <dbReference type="SAM" id="Phobius"/>
    </source>
</evidence>
<name>A0A2H4VSB1_9EURY</name>
<dbReference type="Gene3D" id="2.60.40.10">
    <property type="entry name" value="Immunoglobulins"/>
    <property type="match status" value="6"/>
</dbReference>
<dbReference type="Pfam" id="PF16640">
    <property type="entry name" value="Big_3_5"/>
    <property type="match status" value="5"/>
</dbReference>
<evidence type="ECO:0000313" key="12">
    <source>
        <dbReference type="Proteomes" id="UP000232631"/>
    </source>
</evidence>
<reference evidence="11 12" key="1">
    <citation type="submission" date="2016-10" db="EMBL/GenBank/DDBJ databases">
        <title>Comparative genomics between deep and shallow subseafloor isolates.</title>
        <authorList>
            <person name="Ishii S."/>
            <person name="Miller J.R."/>
            <person name="Sutton G."/>
            <person name="Suzuki S."/>
            <person name="Methe B."/>
            <person name="Inagaki F."/>
            <person name="Imachi H."/>
        </authorList>
    </citation>
    <scope>NUCLEOTIDE SEQUENCE [LARGE SCALE GENOMIC DNA]</scope>
    <source>
        <strain evidence="11 12">A8p</strain>
    </source>
</reference>
<evidence type="ECO:0000256" key="4">
    <source>
        <dbReference type="ARBA" id="ARBA00022525"/>
    </source>
</evidence>
<dbReference type="InterPro" id="IPR003368">
    <property type="entry name" value="POMP_repeat"/>
</dbReference>
<dbReference type="InterPro" id="IPR012334">
    <property type="entry name" value="Pectin_lyas_fold"/>
</dbReference>
<dbReference type="EMBL" id="CP017768">
    <property type="protein sequence ID" value="AUB60956.1"/>
    <property type="molecule type" value="Genomic_DNA"/>
</dbReference>
<dbReference type="InterPro" id="IPR039448">
    <property type="entry name" value="Beta_helix"/>
</dbReference>
<dbReference type="InterPro" id="IPR006626">
    <property type="entry name" value="PbH1"/>
</dbReference>
<evidence type="ECO:0000256" key="2">
    <source>
        <dbReference type="ARBA" id="ARBA00004442"/>
    </source>
</evidence>
<dbReference type="Pfam" id="PF13229">
    <property type="entry name" value="Beta_helix"/>
    <property type="match status" value="1"/>
</dbReference>
<proteinExistence type="predicted"/>
<dbReference type="Gene3D" id="2.160.20.10">
    <property type="entry name" value="Single-stranded right-handed beta-helix, Pectin lyase-like"/>
    <property type="match status" value="1"/>
</dbReference>
<dbReference type="Pfam" id="PF02415">
    <property type="entry name" value="Chlam_PMP"/>
    <property type="match status" value="4"/>
</dbReference>
<dbReference type="InterPro" id="IPR036168">
    <property type="entry name" value="AP2_Mu_C_sf"/>
</dbReference>
<feature type="domain" description="Bacterial Ig-like" evidence="10">
    <location>
        <begin position="763"/>
        <end position="850"/>
    </location>
</feature>
<dbReference type="Proteomes" id="UP000232631">
    <property type="component" value="Chromosome"/>
</dbReference>
<keyword evidence="12" id="KW-1185">Reference proteome</keyword>
<dbReference type="KEGG" id="msub:BK009_09875"/>
<dbReference type="InterPro" id="IPR032109">
    <property type="entry name" value="Big_3_5"/>
</dbReference>
<keyword evidence="5" id="KW-0732">Signal</keyword>
<evidence type="ECO:0000256" key="6">
    <source>
        <dbReference type="ARBA" id="ARBA00023136"/>
    </source>
</evidence>
<dbReference type="InterPro" id="IPR013783">
    <property type="entry name" value="Ig-like_fold"/>
</dbReference>
<dbReference type="SMART" id="SM00710">
    <property type="entry name" value="PbH1"/>
    <property type="match status" value="11"/>
</dbReference>
<sequence length="1407" mass="148041">MKTQNRKKIPKIPFLLLIGVVLFSLSVSAVSAANTSSNSTIYVSTEGNDTWDGLSPTYNTTSGPKKTITNATGTVTTNGTIYIAPGTYNESGITINKDMTITGENQENTIINGQHNGNSIFNILSGITANITNLTLTNSRGTLGGAIFNNGNLTVTNCTFTNNTATYGGAICNWWGSLTVTNCTFTNNTANQHVGAWGGAIYNKFASLTVTNSTFTTKTISGLGDDSGGAIYNDGGSLTVINSTFTNNSATRYGGAIFNNAGSLTVINSTFTNNSAYCGGAIYNKGGSLSMTNCTLTNNTVSEDGGAIYSKDGESFSMTNCTLTTNKAARYGGAIYKDGGRLTVMNCILADNTMNLEQGYGGAIFNNAGSLTVTNSAFTDNTAYWYGGAIYNNGSLTVTNSTFTNNYAYGDGGAIYNNGSLTVTNSTLKNNTASGDGGAIYNSGGSTVTNSTFTNNNAYTSYGGAIYNHLGGLIVTESTFTNNTAYGDSVAGGDSGAGGAIWSYGGKVVVHFNRIVGNSPNNSQIHSEMGTVNATLNWWGSNLNPLSYVSNSSNGSVDVSSWLILNMTTNPTNIFYGGNSTVIVDLLHDNTGTYHDPENGHVPDGIYVEFSSYLGLYRPADNVLVNGSITSFYIPGTVGSDNIKVTVDNQILSTPVTINQSPTTITADPVRGDAGETVTINTHITDSNGNPVKDGQVTYKVNSTTIGTVDISNGLATINWTIPSSWIGGFYGVVVDYLGSHKYLASTNTTNLTVTPIPTTITLDPVNGHAGQTITINTHITDSNGNPVKDGQVTYKVNNTLIGNADVINGLTTITWTIPTTWTTGTYNIIAEYSGSANYLASNNTTNLTINPTPTTVTVDPVNSHAGQTITINTHITDSNGNPVKDGQVTYKVNNTLIGNADVINGLTTITWTIPTTWTTGTYNIIAEYSGSANYLASNNTTNLTINPTPTTVTVDPVNSHAGQTITINTHITDSNGNPVKDGQVTYKVNNTLIGNADVINGLTTITWTIPTTWTTGTYNIIAEYSGSANYLASNNTTNLTVNPTPTTVTVDPVNGHAGQTVPITTHTTDSNGNPVKDGQVTYKVNSTTIGNMDVSNGLATITWTIPTTWIGGVYSIVAEYSGSVNYLASTNTANLTVNPTPTTVTVDPVNGHAGQTVPITTHTTDSNGNPVKDGQVTYKVNSTTISTVDVSNGLATITWTIPTTWTTGTYNIIAEYSGSSNYLASTNGTSLTLQPSAYLYMNVTSSKVNPSVGDKFVLTYKLSNSGPDDAAKVLVSFQIPEGLEFVTASVDSGTYTYNPTNRTITWTLNNVEVGDPYLYLTLQALTSGKYTIIPTINSQTLNRNTNTIKPFNINIETPNNNNPTTNPTTANAASNTITMQKTGTPTTSLILAILAILGGILTPKKK</sequence>
<dbReference type="PANTHER" id="PTHR11319">
    <property type="entry name" value="G PROTEIN-COUPLED RECEPTOR-RELATED"/>
    <property type="match status" value="1"/>
</dbReference>
<evidence type="ECO:0000259" key="10">
    <source>
        <dbReference type="Pfam" id="PF16640"/>
    </source>
</evidence>
<dbReference type="SUPFAM" id="SSF51126">
    <property type="entry name" value="Pectin lyase-like"/>
    <property type="match status" value="2"/>
</dbReference>
<evidence type="ECO:0000256" key="7">
    <source>
        <dbReference type="ARBA" id="ARBA00023237"/>
    </source>
</evidence>
<protein>
    <recommendedName>
        <fullName evidence="13">DUF11 domain-containing protein</fullName>
    </recommendedName>
</protein>
<dbReference type="SUPFAM" id="SSF49447">
    <property type="entry name" value="Second domain of Mu2 adaptin subunit (ap50) of ap2 adaptor"/>
    <property type="match status" value="1"/>
</dbReference>
<dbReference type="RefSeq" id="WP_100909512.1">
    <property type="nucleotide sequence ID" value="NZ_CP017768.1"/>
</dbReference>
<evidence type="ECO:0000256" key="1">
    <source>
        <dbReference type="ARBA" id="ARBA00004196"/>
    </source>
</evidence>
<keyword evidence="6 8" id="KW-0472">Membrane</keyword>
<keyword evidence="4" id="KW-0964">Secreted</keyword>
<feature type="domain" description="Bacterial Ig-like" evidence="10">
    <location>
        <begin position="1146"/>
        <end position="1233"/>
    </location>
</feature>
<dbReference type="Gene3D" id="2.60.40.1170">
    <property type="entry name" value="Mu homology domain, subdomain B"/>
    <property type="match status" value="1"/>
</dbReference>
<evidence type="ECO:0008006" key="13">
    <source>
        <dbReference type="Google" id="ProtNLM"/>
    </source>
</evidence>
<evidence type="ECO:0000256" key="3">
    <source>
        <dbReference type="ARBA" id="ARBA00004613"/>
    </source>
</evidence>
<dbReference type="Gene3D" id="2.160.20.20">
    <property type="match status" value="1"/>
</dbReference>
<feature type="domain" description="Bacterial Ig-like" evidence="10">
    <location>
        <begin position="954"/>
        <end position="1043"/>
    </location>
</feature>
<dbReference type="GO" id="GO:0005576">
    <property type="term" value="C:extracellular region"/>
    <property type="evidence" value="ECO:0007669"/>
    <property type="project" value="UniProtKB-SubCell"/>
</dbReference>
<dbReference type="PANTHER" id="PTHR11319:SF35">
    <property type="entry name" value="OUTER MEMBRANE PROTEIN PMPC-RELATED"/>
    <property type="match status" value="1"/>
</dbReference>
<gene>
    <name evidence="11" type="ORF">BK009_09875</name>
</gene>
<evidence type="ECO:0000313" key="11">
    <source>
        <dbReference type="EMBL" id="AUB60956.1"/>
    </source>
</evidence>
<dbReference type="InterPro" id="IPR012332">
    <property type="entry name" value="Autotransporter_pectin_lyase_C"/>
</dbReference>
<organism evidence="11 12">
    <name type="scientific">Methanobacterium subterraneum</name>
    <dbReference type="NCBI Taxonomy" id="59277"/>
    <lineage>
        <taxon>Archaea</taxon>
        <taxon>Methanobacteriati</taxon>
        <taxon>Methanobacteriota</taxon>
        <taxon>Methanomada group</taxon>
        <taxon>Methanobacteria</taxon>
        <taxon>Methanobacteriales</taxon>
        <taxon>Methanobacteriaceae</taxon>
        <taxon>Methanobacterium</taxon>
    </lineage>
</organism>
<comment type="subcellular location">
    <subcellularLocation>
        <location evidence="1">Cell envelope</location>
    </subcellularLocation>
    <subcellularLocation>
        <location evidence="2">Cell outer membrane</location>
    </subcellularLocation>
    <subcellularLocation>
        <location evidence="3">Secreted</location>
    </subcellularLocation>
</comment>
<feature type="domain" description="Bacterial Ig-like" evidence="10">
    <location>
        <begin position="858"/>
        <end position="946"/>
    </location>
</feature>
<keyword evidence="8" id="KW-1133">Transmembrane helix</keyword>
<evidence type="ECO:0000259" key="9">
    <source>
        <dbReference type="Pfam" id="PF13229"/>
    </source>
</evidence>
<keyword evidence="8" id="KW-0812">Transmembrane</keyword>
<keyword evidence="7" id="KW-0998">Cell outer membrane</keyword>
<dbReference type="InterPro" id="IPR011050">
    <property type="entry name" value="Pectin_lyase_fold/virulence"/>
</dbReference>